<dbReference type="EMBL" id="LVZM01002183">
    <property type="protein sequence ID" value="OUC48782.1"/>
    <property type="molecule type" value="Genomic_DNA"/>
</dbReference>
<dbReference type="AlphaFoldDB" id="A0A1Y3EUF0"/>
<gene>
    <name evidence="1" type="ORF">D917_05958</name>
</gene>
<name>A0A1Y3EUF0_9BILA</name>
<accession>A0A1Y3EUF0</accession>
<dbReference type="Proteomes" id="UP000243006">
    <property type="component" value="Unassembled WGS sequence"/>
</dbReference>
<organism evidence="1 2">
    <name type="scientific">Trichinella nativa</name>
    <dbReference type="NCBI Taxonomy" id="6335"/>
    <lineage>
        <taxon>Eukaryota</taxon>
        <taxon>Metazoa</taxon>
        <taxon>Ecdysozoa</taxon>
        <taxon>Nematoda</taxon>
        <taxon>Enoplea</taxon>
        <taxon>Dorylaimia</taxon>
        <taxon>Trichinellida</taxon>
        <taxon>Trichinellidae</taxon>
        <taxon>Trichinella</taxon>
    </lineage>
</organism>
<evidence type="ECO:0000313" key="1">
    <source>
        <dbReference type="EMBL" id="OUC48782.1"/>
    </source>
</evidence>
<comment type="caution">
    <text evidence="1">The sequence shown here is derived from an EMBL/GenBank/DDBJ whole genome shotgun (WGS) entry which is preliminary data.</text>
</comment>
<reference evidence="1 2" key="1">
    <citation type="submission" date="2015-04" db="EMBL/GenBank/DDBJ databases">
        <title>Draft genome of the roundworm Trichinella nativa.</title>
        <authorList>
            <person name="Mitreva M."/>
        </authorList>
    </citation>
    <scope>NUCLEOTIDE SEQUENCE [LARGE SCALE GENOMIC DNA]</scope>
    <source>
        <strain evidence="1 2">ISS45</strain>
    </source>
</reference>
<sequence>MNVVAVANNAAAIPQDETLPASVSSSNAPYSDSFQRITCFPRVKCDEAIIDDILIFPETSSKFDG</sequence>
<evidence type="ECO:0000313" key="2">
    <source>
        <dbReference type="Proteomes" id="UP000243006"/>
    </source>
</evidence>
<protein>
    <submittedName>
        <fullName evidence="1">Uncharacterized protein</fullName>
    </submittedName>
</protein>
<proteinExistence type="predicted"/>